<comment type="caution">
    <text evidence="1">The sequence shown here is derived from an EMBL/GenBank/DDBJ whole genome shotgun (WGS) entry which is preliminary data.</text>
</comment>
<gene>
    <name evidence="1" type="ORF">ACFQ4O_18065</name>
</gene>
<accession>A0ABW3ZCG7</accession>
<evidence type="ECO:0000313" key="2">
    <source>
        <dbReference type="Proteomes" id="UP001597171"/>
    </source>
</evidence>
<evidence type="ECO:0000313" key="1">
    <source>
        <dbReference type="EMBL" id="MFD1333916.1"/>
    </source>
</evidence>
<sequence>MAASLSGRAPRLLTALGVSSMLAGCATLSPDAGMAPVTARVALELGQDTAKLVTPAEAAVAQARVRALLAKPLTAEAAAQIALLNNRGLQAAYNTLGVAEADYVAASLPPSPTLSIERVAASGDLDVERRLVADLLSLITLPRRTKIAETSFRAAQQRAIAATFRTASDARRAWTRAVAARETADALETARSSATVAAELSARL</sequence>
<reference evidence="2" key="1">
    <citation type="journal article" date="2019" name="Int. J. Syst. Evol. Microbiol.">
        <title>The Global Catalogue of Microorganisms (GCM) 10K type strain sequencing project: providing services to taxonomists for standard genome sequencing and annotation.</title>
        <authorList>
            <consortium name="The Broad Institute Genomics Platform"/>
            <consortium name="The Broad Institute Genome Sequencing Center for Infectious Disease"/>
            <person name="Wu L."/>
            <person name="Ma J."/>
        </authorList>
    </citation>
    <scope>NUCLEOTIDE SEQUENCE [LARGE SCALE GENOMIC DNA]</scope>
    <source>
        <strain evidence="2">CCUG 61696</strain>
    </source>
</reference>
<organism evidence="1 2">
    <name type="scientific">Methylopila musalis</name>
    <dbReference type="NCBI Taxonomy" id="1134781"/>
    <lineage>
        <taxon>Bacteria</taxon>
        <taxon>Pseudomonadati</taxon>
        <taxon>Pseudomonadota</taxon>
        <taxon>Alphaproteobacteria</taxon>
        <taxon>Hyphomicrobiales</taxon>
        <taxon>Methylopilaceae</taxon>
        <taxon>Methylopila</taxon>
    </lineage>
</organism>
<name>A0ABW3ZCG7_9HYPH</name>
<protein>
    <submittedName>
        <fullName evidence="1">TolC family protein</fullName>
    </submittedName>
</protein>
<feature type="non-terminal residue" evidence="1">
    <location>
        <position position="204"/>
    </location>
</feature>
<keyword evidence="2" id="KW-1185">Reference proteome</keyword>
<dbReference type="SUPFAM" id="SSF56954">
    <property type="entry name" value="Outer membrane efflux proteins (OEP)"/>
    <property type="match status" value="1"/>
</dbReference>
<dbReference type="Gene3D" id="1.20.1600.10">
    <property type="entry name" value="Outer membrane efflux proteins (OEP)"/>
    <property type="match status" value="1"/>
</dbReference>
<dbReference type="EMBL" id="JBHTMX010000418">
    <property type="protein sequence ID" value="MFD1333916.1"/>
    <property type="molecule type" value="Genomic_DNA"/>
</dbReference>
<dbReference type="Proteomes" id="UP001597171">
    <property type="component" value="Unassembled WGS sequence"/>
</dbReference>
<proteinExistence type="predicted"/>